<keyword evidence="4" id="KW-0808">Transferase</keyword>
<dbReference type="PANTHER" id="PTHR33745">
    <property type="entry name" value="RSBT ANTAGONIST PROTEIN RSBS-RELATED"/>
    <property type="match status" value="1"/>
</dbReference>
<dbReference type="InterPro" id="IPR011006">
    <property type="entry name" value="CheY-like_superfamily"/>
</dbReference>
<dbReference type="InterPro" id="IPR051932">
    <property type="entry name" value="Bact_StressResp_Reg"/>
</dbReference>
<dbReference type="InterPro" id="IPR001789">
    <property type="entry name" value="Sig_transdc_resp-reg_receiver"/>
</dbReference>
<evidence type="ECO:0000259" key="11">
    <source>
        <dbReference type="PROSITE" id="PS50110"/>
    </source>
</evidence>
<dbReference type="PROSITE" id="PS50801">
    <property type="entry name" value="STAS"/>
    <property type="match status" value="1"/>
</dbReference>
<dbReference type="Pfam" id="PF00072">
    <property type="entry name" value="Response_reg"/>
    <property type="match status" value="1"/>
</dbReference>
<dbReference type="RefSeq" id="WP_050431320.1">
    <property type="nucleotide sequence ID" value="NZ_CP012159.1"/>
</dbReference>
<evidence type="ECO:0000259" key="12">
    <source>
        <dbReference type="PROSITE" id="PS50801"/>
    </source>
</evidence>
<evidence type="ECO:0000256" key="5">
    <source>
        <dbReference type="ARBA" id="ARBA00022741"/>
    </source>
</evidence>
<dbReference type="EMBL" id="CP012159">
    <property type="protein sequence ID" value="AKT39187.1"/>
    <property type="molecule type" value="Genomic_DNA"/>
</dbReference>
<accession>A0A0K1EES2</accession>
<evidence type="ECO:0000256" key="10">
    <source>
        <dbReference type="SAM" id="Coils"/>
    </source>
</evidence>
<evidence type="ECO:0000256" key="1">
    <source>
        <dbReference type="ARBA" id="ARBA00000085"/>
    </source>
</evidence>
<evidence type="ECO:0000256" key="9">
    <source>
        <dbReference type="PROSITE-ProRule" id="PRU00169"/>
    </source>
</evidence>
<evidence type="ECO:0000256" key="4">
    <source>
        <dbReference type="ARBA" id="ARBA00022679"/>
    </source>
</evidence>
<organism evidence="13 14">
    <name type="scientific">Chondromyces crocatus</name>
    <dbReference type="NCBI Taxonomy" id="52"/>
    <lineage>
        <taxon>Bacteria</taxon>
        <taxon>Pseudomonadati</taxon>
        <taxon>Myxococcota</taxon>
        <taxon>Polyangia</taxon>
        <taxon>Polyangiales</taxon>
        <taxon>Polyangiaceae</taxon>
        <taxon>Chondromyces</taxon>
    </lineage>
</organism>
<dbReference type="CDD" id="cd07041">
    <property type="entry name" value="STAS_RsbR_RsbS_like"/>
    <property type="match status" value="1"/>
</dbReference>
<sequence length="343" mass="37637">MLPDRNASLILIVDDNPVNLEVLSDLLELQGYEVASASDGAMALERVSYEPPDLILLDALMPGVDGFETCRRLKENEATREIPIIFLTAIASSEQKIRALRLGAADYLVKPFEEEEVTLRVQNHLALLHATRALREKNAELTRQMEERARAEATRMTLTLSLEQSAEALREAKEQLERQLADREEAELARAELTDQIIALQTKRLRDLAAPLIPITDWLMVVPLIGEIDDARADQALENTLAGVTARGAETVILDITGVPWVDGAIAAKLLRGAHALRLIGARALLTGIRPEVAKALVELDVDMTRVATFGTLQHGIAHAMATRQVASFNATNRGRSARRDAG</sequence>
<dbReference type="SMART" id="SM00448">
    <property type="entry name" value="REC"/>
    <property type="match status" value="1"/>
</dbReference>
<dbReference type="EC" id="2.7.13.3" evidence="2"/>
<dbReference type="CDD" id="cd19920">
    <property type="entry name" value="REC_PA4781-like"/>
    <property type="match status" value="1"/>
</dbReference>
<keyword evidence="10" id="KW-0175">Coiled coil</keyword>
<evidence type="ECO:0000256" key="3">
    <source>
        <dbReference type="ARBA" id="ARBA00022553"/>
    </source>
</evidence>
<dbReference type="PANTHER" id="PTHR33745:SF3">
    <property type="entry name" value="RSBT CO-ANTAGONIST PROTEIN RSBRC"/>
    <property type="match status" value="1"/>
</dbReference>
<feature type="modified residue" description="4-aspartylphosphate" evidence="9">
    <location>
        <position position="58"/>
    </location>
</feature>
<name>A0A0K1EES2_CHOCO</name>
<reference evidence="13 14" key="1">
    <citation type="submission" date="2015-07" db="EMBL/GenBank/DDBJ databases">
        <title>Genome analysis of myxobacterium Chondromyces crocatus Cm c5 reveals a high potential for natural compound synthesis and the genetic basis for the loss of fruiting body formation.</title>
        <authorList>
            <person name="Zaburannyi N."/>
            <person name="Bunk B."/>
            <person name="Maier J."/>
            <person name="Overmann J."/>
            <person name="Mueller R."/>
        </authorList>
    </citation>
    <scope>NUCLEOTIDE SEQUENCE [LARGE SCALE GENOMIC DNA]</scope>
    <source>
        <strain evidence="13 14">Cm c5</strain>
    </source>
</reference>
<dbReference type="GO" id="GO:0005524">
    <property type="term" value="F:ATP binding"/>
    <property type="evidence" value="ECO:0007669"/>
    <property type="project" value="UniProtKB-KW"/>
</dbReference>
<keyword evidence="6" id="KW-0418">Kinase</keyword>
<keyword evidence="3 9" id="KW-0597">Phosphoprotein</keyword>
<dbReference type="GO" id="GO:0000160">
    <property type="term" value="P:phosphorelay signal transduction system"/>
    <property type="evidence" value="ECO:0007669"/>
    <property type="project" value="UniProtKB-KW"/>
</dbReference>
<dbReference type="PROSITE" id="PS50110">
    <property type="entry name" value="RESPONSE_REGULATORY"/>
    <property type="match status" value="1"/>
</dbReference>
<keyword evidence="5" id="KW-0547">Nucleotide-binding</keyword>
<dbReference type="KEGG" id="ccro:CMC5_033340"/>
<dbReference type="Proteomes" id="UP000067626">
    <property type="component" value="Chromosome"/>
</dbReference>
<evidence type="ECO:0000256" key="2">
    <source>
        <dbReference type="ARBA" id="ARBA00012438"/>
    </source>
</evidence>
<dbReference type="InterPro" id="IPR002645">
    <property type="entry name" value="STAS_dom"/>
</dbReference>
<evidence type="ECO:0000256" key="6">
    <source>
        <dbReference type="ARBA" id="ARBA00022777"/>
    </source>
</evidence>
<dbReference type="InterPro" id="IPR036513">
    <property type="entry name" value="STAS_dom_sf"/>
</dbReference>
<gene>
    <name evidence="13" type="ORF">CMC5_033340</name>
</gene>
<feature type="domain" description="STAS" evidence="12">
    <location>
        <begin position="209"/>
        <end position="320"/>
    </location>
</feature>
<dbReference type="SUPFAM" id="SSF52091">
    <property type="entry name" value="SpoIIaa-like"/>
    <property type="match status" value="1"/>
</dbReference>
<evidence type="ECO:0000313" key="13">
    <source>
        <dbReference type="EMBL" id="AKT39187.1"/>
    </source>
</evidence>
<dbReference type="Gene3D" id="3.30.750.24">
    <property type="entry name" value="STAS domain"/>
    <property type="match status" value="1"/>
</dbReference>
<protein>
    <recommendedName>
        <fullName evidence="2">histidine kinase</fullName>
        <ecNumber evidence="2">2.7.13.3</ecNumber>
    </recommendedName>
</protein>
<dbReference type="GO" id="GO:0004673">
    <property type="term" value="F:protein histidine kinase activity"/>
    <property type="evidence" value="ECO:0007669"/>
    <property type="project" value="UniProtKB-EC"/>
</dbReference>
<comment type="catalytic activity">
    <reaction evidence="1">
        <text>ATP + protein L-histidine = ADP + protein N-phospho-L-histidine.</text>
        <dbReference type="EC" id="2.7.13.3"/>
    </reaction>
</comment>
<dbReference type="AlphaFoldDB" id="A0A0K1EES2"/>
<evidence type="ECO:0000313" key="14">
    <source>
        <dbReference type="Proteomes" id="UP000067626"/>
    </source>
</evidence>
<keyword evidence="7" id="KW-0067">ATP-binding</keyword>
<keyword evidence="14" id="KW-1185">Reference proteome</keyword>
<dbReference type="SUPFAM" id="SSF52172">
    <property type="entry name" value="CheY-like"/>
    <property type="match status" value="1"/>
</dbReference>
<evidence type="ECO:0000256" key="8">
    <source>
        <dbReference type="ARBA" id="ARBA00023012"/>
    </source>
</evidence>
<dbReference type="Pfam" id="PF01740">
    <property type="entry name" value="STAS"/>
    <property type="match status" value="1"/>
</dbReference>
<keyword evidence="8" id="KW-0902">Two-component regulatory system</keyword>
<evidence type="ECO:0000256" key="7">
    <source>
        <dbReference type="ARBA" id="ARBA00022840"/>
    </source>
</evidence>
<dbReference type="FunFam" id="3.40.50.2300:FF:000121">
    <property type="entry name" value="Sensor histidine kinase RcsC"/>
    <property type="match status" value="1"/>
</dbReference>
<dbReference type="STRING" id="52.CMC5_033340"/>
<dbReference type="Gene3D" id="3.40.50.2300">
    <property type="match status" value="1"/>
</dbReference>
<feature type="coiled-coil region" evidence="10">
    <location>
        <begin position="134"/>
        <end position="203"/>
    </location>
</feature>
<dbReference type="OrthoDB" id="5498845at2"/>
<feature type="domain" description="Response regulatory" evidence="11">
    <location>
        <begin position="9"/>
        <end position="125"/>
    </location>
</feature>
<proteinExistence type="predicted"/>